<evidence type="ECO:0000313" key="2">
    <source>
        <dbReference type="EMBL" id="CAH2322299.1"/>
    </source>
</evidence>
<proteinExistence type="predicted"/>
<dbReference type="PANTHER" id="PTHR35440:SF1">
    <property type="entry name" value="TESTIS-EXPRESSED PROTEIN 36"/>
    <property type="match status" value="1"/>
</dbReference>
<dbReference type="Pfam" id="PF15115">
    <property type="entry name" value="HDNR"/>
    <property type="match status" value="2"/>
</dbReference>
<feature type="domain" description="Domain of unknown function with conserved HDNR motif" evidence="1">
    <location>
        <begin position="57"/>
        <end position="133"/>
    </location>
</feature>
<evidence type="ECO:0000313" key="3">
    <source>
        <dbReference type="Proteomes" id="UP001295444"/>
    </source>
</evidence>
<dbReference type="PANTHER" id="PTHR35440">
    <property type="entry name" value="TESTIS-EXPRESSED PROTEIN 36"/>
    <property type="match status" value="1"/>
</dbReference>
<dbReference type="Proteomes" id="UP001295444">
    <property type="component" value="Chromosome 11"/>
</dbReference>
<dbReference type="InterPro" id="IPR029369">
    <property type="entry name" value="HDNR"/>
</dbReference>
<feature type="domain" description="Domain of unknown function with conserved HDNR motif" evidence="1">
    <location>
        <begin position="1"/>
        <end position="54"/>
    </location>
</feature>
<organism evidence="2 3">
    <name type="scientific">Pelobates cultripes</name>
    <name type="common">Western spadefoot toad</name>
    <dbReference type="NCBI Taxonomy" id="61616"/>
    <lineage>
        <taxon>Eukaryota</taxon>
        <taxon>Metazoa</taxon>
        <taxon>Chordata</taxon>
        <taxon>Craniata</taxon>
        <taxon>Vertebrata</taxon>
        <taxon>Euteleostomi</taxon>
        <taxon>Amphibia</taxon>
        <taxon>Batrachia</taxon>
        <taxon>Anura</taxon>
        <taxon>Pelobatoidea</taxon>
        <taxon>Pelobatidae</taxon>
        <taxon>Pelobates</taxon>
    </lineage>
</organism>
<evidence type="ECO:0000259" key="1">
    <source>
        <dbReference type="Pfam" id="PF15115"/>
    </source>
</evidence>
<protein>
    <recommendedName>
        <fullName evidence="1">Domain of unknown function with conserved HDNR motif domain-containing protein</fullName>
    </recommendedName>
</protein>
<accession>A0AAD1TE31</accession>
<dbReference type="AlphaFoldDB" id="A0AAD1TE31"/>
<sequence length="142" mass="16639">MPKGRLNNPSTRQDGEWFAHIGMPRKLPMTSTQNMFYPPKQFRVDYRLPPICITQRKGLGHKKTSIGKRQDQSQNFCRDAATSVTSRWDDFSLYEVSYTGHQATEQPLCRRFPKRHTERSAHMKLLPENAFMWFADHHGTSR</sequence>
<reference evidence="2" key="1">
    <citation type="submission" date="2022-03" db="EMBL/GenBank/DDBJ databases">
        <authorList>
            <person name="Alioto T."/>
            <person name="Alioto T."/>
            <person name="Gomez Garrido J."/>
        </authorList>
    </citation>
    <scope>NUCLEOTIDE SEQUENCE</scope>
</reference>
<keyword evidence="3" id="KW-1185">Reference proteome</keyword>
<dbReference type="EMBL" id="OW240922">
    <property type="protein sequence ID" value="CAH2322299.1"/>
    <property type="molecule type" value="Genomic_DNA"/>
</dbReference>
<name>A0AAD1TE31_PELCU</name>
<gene>
    <name evidence="2" type="ORF">PECUL_23A039023</name>
</gene>